<accession>I2C7R1</accession>
<dbReference type="InterPro" id="IPR036866">
    <property type="entry name" value="RibonucZ/Hydroxyglut_hydro"/>
</dbReference>
<dbReference type="Gene3D" id="3.60.15.10">
    <property type="entry name" value="Ribonuclease Z/Hydroxyacylglutathione hydrolase-like"/>
    <property type="match status" value="1"/>
</dbReference>
<keyword evidence="4" id="KW-0862">Zinc</keyword>
<reference evidence="6 7" key="1">
    <citation type="journal article" date="2012" name="J. Biotechnol.">
        <title>Genome sequence of the plant growth promoting strain Bacillus amyloliquefaciens subsp. plantarum B9601-Y2 and expression of mersacidin and other secondary metabolites.</title>
        <authorList>
            <person name="He P."/>
            <person name="Hao K."/>
            <person name="Blom J."/>
            <person name="Ruckert C."/>
            <person name="Vater J."/>
            <person name="Mao Z."/>
            <person name="Wu Y."/>
            <person name="Hou M."/>
            <person name="He P."/>
            <person name="He Y."/>
            <person name="Borriss R."/>
        </authorList>
    </citation>
    <scope>NUCLEOTIDE SEQUENCE [LARGE SCALE GENOMIC DNA]</scope>
    <source>
        <strain evidence="6">Y2</strain>
    </source>
</reference>
<dbReference type="InterPro" id="IPR001279">
    <property type="entry name" value="Metallo-B-lactamas"/>
</dbReference>
<gene>
    <name evidence="6" type="primary">yqgX</name>
    <name evidence="6" type="ORF">MUS_2776</name>
</gene>
<protein>
    <submittedName>
        <fullName evidence="6">Metallo-beta-lactamase</fullName>
        <ecNumber evidence="6">3.5.2.6</ecNumber>
    </submittedName>
</protein>
<dbReference type="EMBL" id="CP003332">
    <property type="protein sequence ID" value="AFJ62685.1"/>
    <property type="molecule type" value="Genomic_DNA"/>
</dbReference>
<dbReference type="SMART" id="SM00849">
    <property type="entry name" value="Lactamase_B"/>
    <property type="match status" value="1"/>
</dbReference>
<dbReference type="PANTHER" id="PTHR46233">
    <property type="entry name" value="HYDROXYACYLGLUTATHIONE HYDROLASE GLOC"/>
    <property type="match status" value="1"/>
</dbReference>
<dbReference type="Pfam" id="PF00753">
    <property type="entry name" value="Lactamase_B"/>
    <property type="match status" value="1"/>
</dbReference>
<dbReference type="AlphaFoldDB" id="I2C7R1"/>
<dbReference type="HOGENOM" id="CLU_030571_5_2_9"/>
<evidence type="ECO:0000259" key="5">
    <source>
        <dbReference type="SMART" id="SM00849"/>
    </source>
</evidence>
<dbReference type="GO" id="GO:0046872">
    <property type="term" value="F:metal ion binding"/>
    <property type="evidence" value="ECO:0007669"/>
    <property type="project" value="UniProtKB-KW"/>
</dbReference>
<dbReference type="EC" id="3.5.2.6" evidence="6"/>
<evidence type="ECO:0000256" key="3">
    <source>
        <dbReference type="ARBA" id="ARBA00022801"/>
    </source>
</evidence>
<keyword evidence="2" id="KW-0479">Metal-binding</keyword>
<comment type="cofactor">
    <cofactor evidence="1">
        <name>Zn(2+)</name>
        <dbReference type="ChEBI" id="CHEBI:29105"/>
    </cofactor>
</comment>
<keyword evidence="3 6" id="KW-0378">Hydrolase</keyword>
<dbReference type="KEGG" id="bqy:MUS_2776"/>
<name>I2C7R1_BACAY</name>
<evidence type="ECO:0000256" key="4">
    <source>
        <dbReference type="ARBA" id="ARBA00022833"/>
    </source>
</evidence>
<dbReference type="GO" id="GO:0008800">
    <property type="term" value="F:beta-lactamase activity"/>
    <property type="evidence" value="ECO:0007669"/>
    <property type="project" value="UniProtKB-EC"/>
</dbReference>
<sequence>MKVKWRRMPAGPIQANAYFLVSEDRSCLIFDPGGEADKINNYIKENNLKPLAILLTHAHFDHIGALDEVRDRWDVPVYLHKNEEKWLEDSSLNGSGILRGIAVTARPAERLIEGDGILDIGPFHLETLFTPGHSPGSVSYYVKDADLVISGDVLFQGGIGRTDLHGGSQNVLLDSIHQKLLTLPGHTLVLSGHGPETDIQTEQERNPFINGFSL</sequence>
<dbReference type="SUPFAM" id="SSF56281">
    <property type="entry name" value="Metallo-hydrolase/oxidoreductase"/>
    <property type="match status" value="1"/>
</dbReference>
<dbReference type="PANTHER" id="PTHR46233:SF3">
    <property type="entry name" value="HYDROXYACYLGLUTATHIONE HYDROLASE GLOC"/>
    <property type="match status" value="1"/>
</dbReference>
<dbReference type="PATRIC" id="fig|1126211.3.peg.2635"/>
<feature type="domain" description="Metallo-beta-lactamase" evidence="5">
    <location>
        <begin position="14"/>
        <end position="193"/>
    </location>
</feature>
<evidence type="ECO:0000256" key="1">
    <source>
        <dbReference type="ARBA" id="ARBA00001947"/>
    </source>
</evidence>
<dbReference type="Proteomes" id="UP000002878">
    <property type="component" value="Chromosome"/>
</dbReference>
<evidence type="ECO:0000256" key="2">
    <source>
        <dbReference type="ARBA" id="ARBA00022723"/>
    </source>
</evidence>
<evidence type="ECO:0000313" key="7">
    <source>
        <dbReference type="Proteomes" id="UP000002878"/>
    </source>
</evidence>
<organism evidence="6 7">
    <name type="scientific">Bacillus amyloliquefaciens (strain Y2)</name>
    <name type="common">Bacillus amyloliquefaciens subsp. plantarum (strain B9601-Y2)</name>
    <dbReference type="NCBI Taxonomy" id="1155777"/>
    <lineage>
        <taxon>Bacteria</taxon>
        <taxon>Bacillati</taxon>
        <taxon>Bacillota</taxon>
        <taxon>Bacilli</taxon>
        <taxon>Bacillales</taxon>
        <taxon>Bacillaceae</taxon>
        <taxon>Bacillus</taxon>
        <taxon>Bacillus amyloliquefaciens group</taxon>
    </lineage>
</organism>
<dbReference type="CDD" id="cd06262">
    <property type="entry name" value="metallo-hydrolase-like_MBL-fold"/>
    <property type="match status" value="1"/>
</dbReference>
<proteinExistence type="predicted"/>
<evidence type="ECO:0000313" key="6">
    <source>
        <dbReference type="EMBL" id="AFJ62685.1"/>
    </source>
</evidence>
<dbReference type="InterPro" id="IPR051453">
    <property type="entry name" value="MBL_Glyoxalase_II"/>
</dbReference>